<comment type="similarity">
    <text evidence="2 6">Belongs to the glycosyl hydrolase 53 family.</text>
</comment>
<dbReference type="Gene3D" id="3.20.20.80">
    <property type="entry name" value="Glycosidases"/>
    <property type="match status" value="1"/>
</dbReference>
<evidence type="ECO:0000256" key="5">
    <source>
        <dbReference type="ARBA" id="ARBA00023295"/>
    </source>
</evidence>
<evidence type="ECO:0000313" key="7">
    <source>
        <dbReference type="EMBL" id="NLR93717.1"/>
    </source>
</evidence>
<dbReference type="PANTHER" id="PTHR34983">
    <property type="entry name" value="ARABINOGALACTAN ENDO-BETA-1,4-GALACTANASE A"/>
    <property type="match status" value="1"/>
</dbReference>
<keyword evidence="8" id="KW-1185">Reference proteome</keyword>
<accession>A0A7X8SP29</accession>
<feature type="chain" id="PRO_5031610456" description="Arabinogalactan endo-beta-1,4-galactanase" evidence="6">
    <location>
        <begin position="22"/>
        <end position="361"/>
    </location>
</feature>
<evidence type="ECO:0000256" key="6">
    <source>
        <dbReference type="RuleBase" id="RU361192"/>
    </source>
</evidence>
<keyword evidence="4 6" id="KW-0378">Hydrolase</keyword>
<evidence type="ECO:0000256" key="3">
    <source>
        <dbReference type="ARBA" id="ARBA00012556"/>
    </source>
</evidence>
<dbReference type="AlphaFoldDB" id="A0A7X8SP29"/>
<dbReference type="Pfam" id="PF07745">
    <property type="entry name" value="Glyco_hydro_53"/>
    <property type="match status" value="1"/>
</dbReference>
<evidence type="ECO:0000313" key="8">
    <source>
        <dbReference type="Proteomes" id="UP000585050"/>
    </source>
</evidence>
<dbReference type="GO" id="GO:0045490">
    <property type="term" value="P:pectin catabolic process"/>
    <property type="evidence" value="ECO:0007669"/>
    <property type="project" value="TreeGrafter"/>
</dbReference>
<keyword evidence="5 6" id="KW-0326">Glycosidase</keyword>
<name>A0A7X8SP29_9BACT</name>
<dbReference type="SUPFAM" id="SSF51445">
    <property type="entry name" value="(Trans)glycosidases"/>
    <property type="match status" value="1"/>
</dbReference>
<dbReference type="PROSITE" id="PS51257">
    <property type="entry name" value="PROKAR_LIPOPROTEIN"/>
    <property type="match status" value="1"/>
</dbReference>
<evidence type="ECO:0000256" key="2">
    <source>
        <dbReference type="ARBA" id="ARBA00010687"/>
    </source>
</evidence>
<reference evidence="7 8" key="1">
    <citation type="submission" date="2020-04" db="EMBL/GenBank/DDBJ databases">
        <title>Flammeovirga sp. SR4, a novel species isolated from seawater.</title>
        <authorList>
            <person name="Wang X."/>
        </authorList>
    </citation>
    <scope>NUCLEOTIDE SEQUENCE [LARGE SCALE GENOMIC DNA]</scope>
    <source>
        <strain evidence="7 8">SR4</strain>
    </source>
</reference>
<dbReference type="EMBL" id="JABAIL010000007">
    <property type="protein sequence ID" value="NLR93717.1"/>
    <property type="molecule type" value="Genomic_DNA"/>
</dbReference>
<dbReference type="InterPro" id="IPR017853">
    <property type="entry name" value="GH"/>
</dbReference>
<dbReference type="EC" id="3.2.1.89" evidence="3 6"/>
<gene>
    <name evidence="7" type="ORF">HGP29_21130</name>
</gene>
<dbReference type="GO" id="GO:0015926">
    <property type="term" value="F:glucosidase activity"/>
    <property type="evidence" value="ECO:0007669"/>
    <property type="project" value="InterPro"/>
</dbReference>
<dbReference type="RefSeq" id="WP_168884425.1">
    <property type="nucleotide sequence ID" value="NZ_JABAIL010000007.1"/>
</dbReference>
<proteinExistence type="inferred from homology"/>
<comment type="caution">
    <text evidence="7">The sequence shown here is derived from an EMBL/GenBank/DDBJ whole genome shotgun (WGS) entry which is preliminary data.</text>
</comment>
<dbReference type="PANTHER" id="PTHR34983:SF1">
    <property type="entry name" value="ARABINOGALACTAN ENDO-BETA-1,4-GALACTANASE A"/>
    <property type="match status" value="1"/>
</dbReference>
<evidence type="ECO:0000256" key="4">
    <source>
        <dbReference type="ARBA" id="ARBA00022801"/>
    </source>
</evidence>
<evidence type="ECO:0000256" key="1">
    <source>
        <dbReference type="ARBA" id="ARBA00001695"/>
    </source>
</evidence>
<comment type="catalytic activity">
    <reaction evidence="1 6">
        <text>The enzyme specifically hydrolyzes (1-&gt;4)-beta-D-galactosidic linkages in type I arabinogalactans.</text>
        <dbReference type="EC" id="3.2.1.89"/>
    </reaction>
</comment>
<organism evidence="7 8">
    <name type="scientific">Flammeovirga agarivorans</name>
    <dbReference type="NCBI Taxonomy" id="2726742"/>
    <lineage>
        <taxon>Bacteria</taxon>
        <taxon>Pseudomonadati</taxon>
        <taxon>Bacteroidota</taxon>
        <taxon>Cytophagia</taxon>
        <taxon>Cytophagales</taxon>
        <taxon>Flammeovirgaceae</taxon>
        <taxon>Flammeovirga</taxon>
    </lineage>
</organism>
<keyword evidence="6" id="KW-0732">Signal</keyword>
<feature type="signal peptide" evidence="6">
    <location>
        <begin position="1"/>
        <end position="21"/>
    </location>
</feature>
<dbReference type="GO" id="GO:0031218">
    <property type="term" value="F:arabinogalactan endo-1,4-beta-galactosidase activity"/>
    <property type="evidence" value="ECO:0007669"/>
    <property type="project" value="UniProtKB-EC"/>
</dbReference>
<protein>
    <recommendedName>
        <fullName evidence="3 6">Arabinogalactan endo-beta-1,4-galactanase</fullName>
        <ecNumber evidence="3 6">3.2.1.89</ecNumber>
    </recommendedName>
</protein>
<dbReference type="Proteomes" id="UP000585050">
    <property type="component" value="Unassembled WGS sequence"/>
</dbReference>
<dbReference type="InterPro" id="IPR011683">
    <property type="entry name" value="Glyco_hydro_53"/>
</dbReference>
<sequence>MKAIKNIYLIYLLLFSLLVSCKDSTENEVEEEETTNKISAVDISNYPEIELTNPVFYNEEGTEINFLSYLSDHGVNTVRLRLWVDPVSNHSTFDEVQRFSQELKGMGFKIWLTVHYSDTWADPGHQETPERWKNLSYEALKDSVYEYTSSIVNTMSPEYIQVGNEINTGILHPIGTLQNMEQFKGLLKSGIKAVRDQNTNTKIILHYAGIEGSDWFFNEMYGLDYDIIGLSYYPLWHGKSLSNLSSTLSSLASSYDKDVLVAETAYAFTLGWNDWTNNIIGSDDQLITPDYPSSAEGQKAFIKEIRTLSTAKEYTLGFCYWGAELIAWKGTEATDGSSWENQALFDFDNKALPVIEEFKIK</sequence>